<accession>A0A7Y0DWH1</accession>
<comment type="caution">
    <text evidence="2">The sequence shown here is derived from an EMBL/GenBank/DDBJ whole genome shotgun (WGS) entry which is preliminary data.</text>
</comment>
<dbReference type="InterPro" id="IPR050237">
    <property type="entry name" value="ATP-dep_AMP-bd_enzyme"/>
</dbReference>
<gene>
    <name evidence="2" type="ORF">HH303_00235</name>
</gene>
<dbReference type="AlphaFoldDB" id="A0A7Y0DWH1"/>
<dbReference type="Gene3D" id="3.30.300.30">
    <property type="match status" value="1"/>
</dbReference>
<evidence type="ECO:0000313" key="2">
    <source>
        <dbReference type="EMBL" id="NMM42884.1"/>
    </source>
</evidence>
<reference evidence="2 3" key="1">
    <citation type="submission" date="2020-04" db="EMBL/GenBank/DDBJ databases">
        <title>Rhodospirillaceae bacterium KN72 isolated from deep sea.</title>
        <authorList>
            <person name="Zhang D.-C."/>
        </authorList>
    </citation>
    <scope>NUCLEOTIDE SEQUENCE [LARGE SCALE GENOMIC DNA]</scope>
    <source>
        <strain evidence="2 3">KN72</strain>
    </source>
</reference>
<evidence type="ECO:0000259" key="1">
    <source>
        <dbReference type="Pfam" id="PF00501"/>
    </source>
</evidence>
<dbReference type="InterPro" id="IPR045851">
    <property type="entry name" value="AMP-bd_C_sf"/>
</dbReference>
<dbReference type="SUPFAM" id="SSF56801">
    <property type="entry name" value="Acetyl-CoA synthetase-like"/>
    <property type="match status" value="1"/>
</dbReference>
<dbReference type="Proteomes" id="UP000539372">
    <property type="component" value="Unassembled WGS sequence"/>
</dbReference>
<name>A0A7Y0DWH1_9PROT</name>
<dbReference type="PANTHER" id="PTHR43767">
    <property type="entry name" value="LONG-CHAIN-FATTY-ACID--COA LIGASE"/>
    <property type="match status" value="1"/>
</dbReference>
<protein>
    <submittedName>
        <fullName evidence="2">Long-chain fatty acid--CoA ligase</fullName>
    </submittedName>
</protein>
<dbReference type="PANTHER" id="PTHR43767:SF1">
    <property type="entry name" value="NONRIBOSOMAL PEPTIDE SYNTHASE PES1 (EUROFUNG)-RELATED"/>
    <property type="match status" value="1"/>
</dbReference>
<keyword evidence="2" id="KW-0436">Ligase</keyword>
<evidence type="ECO:0000313" key="3">
    <source>
        <dbReference type="Proteomes" id="UP000539372"/>
    </source>
</evidence>
<dbReference type="InterPro" id="IPR042099">
    <property type="entry name" value="ANL_N_sf"/>
</dbReference>
<feature type="domain" description="AMP-dependent synthetase/ligase" evidence="1">
    <location>
        <begin position="10"/>
        <end position="332"/>
    </location>
</feature>
<dbReference type="GO" id="GO:0016878">
    <property type="term" value="F:acid-thiol ligase activity"/>
    <property type="evidence" value="ECO:0007669"/>
    <property type="project" value="UniProtKB-ARBA"/>
</dbReference>
<organism evidence="2 3">
    <name type="scientific">Pacificispira spongiicola</name>
    <dbReference type="NCBI Taxonomy" id="2729598"/>
    <lineage>
        <taxon>Bacteria</taxon>
        <taxon>Pseudomonadati</taxon>
        <taxon>Pseudomonadota</taxon>
        <taxon>Alphaproteobacteria</taxon>
        <taxon>Rhodospirillales</taxon>
        <taxon>Rhodospirillaceae</taxon>
        <taxon>Pacificispira</taxon>
    </lineage>
</organism>
<dbReference type="InterPro" id="IPR000873">
    <property type="entry name" value="AMP-dep_synth/lig_dom"/>
</dbReference>
<dbReference type="Gene3D" id="3.40.50.12780">
    <property type="entry name" value="N-terminal domain of ligase-like"/>
    <property type="match status" value="1"/>
</dbReference>
<proteinExistence type="predicted"/>
<sequence>MSRTLDLIAAVEKARTAIEVGERHYSYGQLQVDVLRAMSALQGPLTDHQRVVVEWGDVYRHVVLTLALEGLGLCSGSILGIGDSASAGLIMQSDAVIAMRPPDTPVNRPIVIADEAWWRGLGAFDRGVPVPWRPEMPHRLASSSGTTGTPRATLRTYGQSEHKTHRNGSRNTIDAATRMLLRGTFTFQATHLTTMSCLRAGATVVFDRDRPFSTVIRERAITHAVCVPLDLMSISGKDMTGSAVPHLTIMAVGGRVPAAQRRAVAGLANKIDLMELYGTNETGTIAVMDENGDGVIDADVRVEIVDDDNRVLPMGVVGRIRSAGPGNLTGYLDPYPEDARRFDGEWFLTGDIGRLTAPGRLQVMGRADDVLNLSGIKMAPEVLEARVIALPGIRDACIVSLFGKEATIGTIFVLVLDPGMTMEVAVRSILTEIPQVTTAKFFQREDLPRTQSGKLRREEIRQFVSAALARPTKSK</sequence>
<dbReference type="RefSeq" id="WP_169623204.1">
    <property type="nucleotide sequence ID" value="NZ_JABBNT010000001.1"/>
</dbReference>
<keyword evidence="3" id="KW-1185">Reference proteome</keyword>
<dbReference type="Pfam" id="PF00501">
    <property type="entry name" value="AMP-binding"/>
    <property type="match status" value="1"/>
</dbReference>
<dbReference type="EMBL" id="JABBNT010000001">
    <property type="protein sequence ID" value="NMM42884.1"/>
    <property type="molecule type" value="Genomic_DNA"/>
</dbReference>